<reference evidence="6 7" key="1">
    <citation type="submission" date="2020-04" db="EMBL/GenBank/DDBJ databases">
        <authorList>
            <person name="De Canck E."/>
        </authorList>
    </citation>
    <scope>NUCLEOTIDE SEQUENCE [LARGE SCALE GENOMIC DNA]</scope>
    <source>
        <strain evidence="6 7">LMG 24238</strain>
    </source>
</reference>
<gene>
    <name evidence="6" type="ORF">LMG24238_07166</name>
</gene>
<sequence length="386" mass="42576">MKLRDLVTVATGTINPTKEPERRFTYVDVASVDNIAKVIRDPKIIAGSEAPTRARKAIRAGDVLVSTVRPNLNAVAMVPDNLDGEVASTGFCVLRAKEDVSSRYLLFFTRSQRFIIGLQALVAGALYPAVTDGQVLDQELPQRSAPEQNQIVELLSRAESIVRLRIEAQRRVADLLPATFAKMFGDPATNPMDWPMTTIGELLSNADYGSSAKAHTDPVGLPMIRMGNVTYEGALDLSDLKYVELGPEDVERFGLLEGDILFNRTNSKELVGKTGLWDGMTEAIVASYFIRLRVNRLIAYPTYLWAFLNSPHMKRVLFATARGAVGQSNINSKELKAFPIPRPPIDLQEKFDEHCKALTDLAAQQRTALEKAEATFQALLARAFPS</sequence>
<organism evidence="6 7">
    <name type="scientific">Paraburkholderia sediminicola</name>
    <dbReference type="NCBI Taxonomy" id="458836"/>
    <lineage>
        <taxon>Bacteria</taxon>
        <taxon>Pseudomonadati</taxon>
        <taxon>Pseudomonadota</taxon>
        <taxon>Betaproteobacteria</taxon>
        <taxon>Burkholderiales</taxon>
        <taxon>Burkholderiaceae</taxon>
        <taxon>Paraburkholderia</taxon>
    </lineage>
</organism>
<dbReference type="AlphaFoldDB" id="A0A6J5CW02"/>
<dbReference type="PANTHER" id="PTHR30408:SF12">
    <property type="entry name" value="TYPE I RESTRICTION ENZYME MJAVIII SPECIFICITY SUBUNIT"/>
    <property type="match status" value="1"/>
</dbReference>
<dbReference type="EMBL" id="CADIKC010000017">
    <property type="protein sequence ID" value="CAB3743911.1"/>
    <property type="molecule type" value="Genomic_DNA"/>
</dbReference>
<evidence type="ECO:0000256" key="2">
    <source>
        <dbReference type="ARBA" id="ARBA00022747"/>
    </source>
</evidence>
<dbReference type="Proteomes" id="UP000494255">
    <property type="component" value="Unassembled WGS sequence"/>
</dbReference>
<dbReference type="Pfam" id="PF01420">
    <property type="entry name" value="Methylase_S"/>
    <property type="match status" value="1"/>
</dbReference>
<dbReference type="CDD" id="cd17524">
    <property type="entry name" value="RMtype1_S_EcoUTORF5051P-TRD2-CR2_like"/>
    <property type="match status" value="1"/>
</dbReference>
<accession>A0A6J5CW02</accession>
<evidence type="ECO:0000256" key="4">
    <source>
        <dbReference type="SAM" id="Coils"/>
    </source>
</evidence>
<dbReference type="InterPro" id="IPR044946">
    <property type="entry name" value="Restrct_endonuc_typeI_TRD_sf"/>
</dbReference>
<dbReference type="GO" id="GO:0009307">
    <property type="term" value="P:DNA restriction-modification system"/>
    <property type="evidence" value="ECO:0007669"/>
    <property type="project" value="UniProtKB-KW"/>
</dbReference>
<evidence type="ECO:0000313" key="7">
    <source>
        <dbReference type="Proteomes" id="UP000494255"/>
    </source>
</evidence>
<dbReference type="GO" id="GO:0003677">
    <property type="term" value="F:DNA binding"/>
    <property type="evidence" value="ECO:0007669"/>
    <property type="project" value="UniProtKB-KW"/>
</dbReference>
<keyword evidence="4" id="KW-0175">Coiled coil</keyword>
<dbReference type="InterPro" id="IPR000055">
    <property type="entry name" value="Restrct_endonuc_typeI_TRD"/>
</dbReference>
<evidence type="ECO:0000256" key="3">
    <source>
        <dbReference type="ARBA" id="ARBA00023125"/>
    </source>
</evidence>
<evidence type="ECO:0000256" key="1">
    <source>
        <dbReference type="ARBA" id="ARBA00010923"/>
    </source>
</evidence>
<evidence type="ECO:0000313" key="6">
    <source>
        <dbReference type="EMBL" id="CAB3743911.1"/>
    </source>
</evidence>
<feature type="domain" description="Type I restriction modification DNA specificity" evidence="5">
    <location>
        <begin position="192"/>
        <end position="351"/>
    </location>
</feature>
<dbReference type="InterPro" id="IPR052021">
    <property type="entry name" value="Type-I_RS_S_subunit"/>
</dbReference>
<dbReference type="SUPFAM" id="SSF116734">
    <property type="entry name" value="DNA methylase specificity domain"/>
    <property type="match status" value="2"/>
</dbReference>
<keyword evidence="7" id="KW-1185">Reference proteome</keyword>
<protein>
    <recommendedName>
        <fullName evidence="5">Type I restriction modification DNA specificity domain-containing protein</fullName>
    </recommendedName>
</protein>
<dbReference type="Gene3D" id="3.90.220.20">
    <property type="entry name" value="DNA methylase specificity domains"/>
    <property type="match status" value="2"/>
</dbReference>
<keyword evidence="2" id="KW-0680">Restriction system</keyword>
<name>A0A6J5CW02_9BURK</name>
<proteinExistence type="inferred from homology"/>
<comment type="similarity">
    <text evidence="1">Belongs to the type-I restriction system S methylase family.</text>
</comment>
<evidence type="ECO:0000259" key="5">
    <source>
        <dbReference type="Pfam" id="PF01420"/>
    </source>
</evidence>
<keyword evidence="3" id="KW-0238">DNA-binding</keyword>
<feature type="coiled-coil region" evidence="4">
    <location>
        <begin position="355"/>
        <end position="382"/>
    </location>
</feature>
<dbReference type="PANTHER" id="PTHR30408">
    <property type="entry name" value="TYPE-1 RESTRICTION ENZYME ECOKI SPECIFICITY PROTEIN"/>
    <property type="match status" value="1"/>
</dbReference>